<dbReference type="EMBL" id="KB445814">
    <property type="protein sequence ID" value="EMD31917.1"/>
    <property type="molecule type" value="Genomic_DNA"/>
</dbReference>
<gene>
    <name evidence="2" type="ORF">CERSUDRAFT_99902</name>
</gene>
<evidence type="ECO:0000313" key="2">
    <source>
        <dbReference type="EMBL" id="EMD31917.1"/>
    </source>
</evidence>
<reference evidence="2" key="1">
    <citation type="journal article" date="2012" name="Proc. Natl. Acad. Sci. U.S.A.">
        <title>Comparative genomics of Ceriporiopsis subvermispora and Phanerochaete chrysosporium provide insight into selective ligninolysis.</title>
        <authorList>
            <person name="Fernandez-Fueyo E."/>
            <person name="Ruiz-Duenas F.J."/>
            <person name="Ferreira P."/>
            <person name="Floudas D."/>
            <person name="Hibbett D.S."/>
            <person name="Canessa P."/>
            <person name="Larrondo L.F."/>
            <person name="James T.Y."/>
            <person name="Seelenfreund D."/>
            <person name="Lobos S."/>
            <person name="Polanco R."/>
            <person name="Tello M."/>
            <person name="Honda Y."/>
            <person name="Watanabe T."/>
            <person name="Watanabe T."/>
            <person name="Ryu J.S."/>
            <person name="Kubicek C.P."/>
            <person name="Schmoll M."/>
            <person name="Gaskell J."/>
            <person name="Hammel K.E."/>
            <person name="St John F.J."/>
            <person name="Vanden Wymelenberg A."/>
            <person name="Sabat G."/>
            <person name="Splinter BonDurant S."/>
            <person name="Syed K."/>
            <person name="Yadav J.S."/>
            <person name="Doddapaneni H."/>
            <person name="Subramanian V."/>
            <person name="Lavin J.L."/>
            <person name="Oguiza J.A."/>
            <person name="Perez G."/>
            <person name="Pisabarro A.G."/>
            <person name="Ramirez L."/>
            <person name="Santoyo F."/>
            <person name="Master E."/>
            <person name="Coutinho P.M."/>
            <person name="Henrissat B."/>
            <person name="Lombard V."/>
            <person name="Magnuson J.K."/>
            <person name="Kuees U."/>
            <person name="Hori C."/>
            <person name="Igarashi K."/>
            <person name="Samejima M."/>
            <person name="Held B.W."/>
            <person name="Barry K.W."/>
            <person name="LaButti K.M."/>
            <person name="Lapidus A."/>
            <person name="Lindquist E.A."/>
            <person name="Lucas S.M."/>
            <person name="Riley R."/>
            <person name="Salamov A.A."/>
            <person name="Hoffmeister D."/>
            <person name="Schwenk D."/>
            <person name="Hadar Y."/>
            <person name="Yarden O."/>
            <person name="de Vries R.P."/>
            <person name="Wiebenga A."/>
            <person name="Stenlid J."/>
            <person name="Eastwood D."/>
            <person name="Grigoriev I.V."/>
            <person name="Berka R.M."/>
            <person name="Blanchette R.A."/>
            <person name="Kersten P."/>
            <person name="Martinez A.T."/>
            <person name="Vicuna R."/>
            <person name="Cullen D."/>
        </authorList>
    </citation>
    <scope>NUCLEOTIDE SEQUENCE [LARGE SCALE GENOMIC DNA]</scope>
    <source>
        <strain evidence="2">B</strain>
    </source>
</reference>
<sequence length="68" mass="6998">MDPKPAEPTKLSTDSGTLPSVGFWRPKGRGSQPSANTMIKPPTTKPGTKPTSKSALDPATTDSSPSSS</sequence>
<accession>M2R111</accession>
<evidence type="ECO:0000313" key="3">
    <source>
        <dbReference type="Proteomes" id="UP000016930"/>
    </source>
</evidence>
<organism evidence="2 3">
    <name type="scientific">Ceriporiopsis subvermispora (strain B)</name>
    <name type="common">White-rot fungus</name>
    <name type="synonym">Gelatoporia subvermispora</name>
    <dbReference type="NCBI Taxonomy" id="914234"/>
    <lineage>
        <taxon>Eukaryota</taxon>
        <taxon>Fungi</taxon>
        <taxon>Dikarya</taxon>
        <taxon>Basidiomycota</taxon>
        <taxon>Agaricomycotina</taxon>
        <taxon>Agaricomycetes</taxon>
        <taxon>Polyporales</taxon>
        <taxon>Gelatoporiaceae</taxon>
        <taxon>Gelatoporia</taxon>
    </lineage>
</organism>
<proteinExistence type="predicted"/>
<feature type="region of interest" description="Disordered" evidence="1">
    <location>
        <begin position="1"/>
        <end position="68"/>
    </location>
</feature>
<dbReference type="AlphaFoldDB" id="M2R111"/>
<evidence type="ECO:0000256" key="1">
    <source>
        <dbReference type="SAM" id="MobiDB-lite"/>
    </source>
</evidence>
<dbReference type="Proteomes" id="UP000016930">
    <property type="component" value="Unassembled WGS sequence"/>
</dbReference>
<feature type="compositionally biased region" description="Low complexity" evidence="1">
    <location>
        <begin position="40"/>
        <end position="54"/>
    </location>
</feature>
<name>M2R111_CERS8</name>
<keyword evidence="3" id="KW-1185">Reference proteome</keyword>
<protein>
    <submittedName>
        <fullName evidence="2">Uncharacterized protein</fullName>
    </submittedName>
</protein>
<dbReference type="HOGENOM" id="CLU_2793766_0_0_1"/>